<organism evidence="2 3">
    <name type="scientific">Cervus elaphus hippelaphus</name>
    <name type="common">European red deer</name>
    <dbReference type="NCBI Taxonomy" id="46360"/>
    <lineage>
        <taxon>Eukaryota</taxon>
        <taxon>Metazoa</taxon>
        <taxon>Chordata</taxon>
        <taxon>Craniata</taxon>
        <taxon>Vertebrata</taxon>
        <taxon>Euteleostomi</taxon>
        <taxon>Mammalia</taxon>
        <taxon>Eutheria</taxon>
        <taxon>Laurasiatheria</taxon>
        <taxon>Artiodactyla</taxon>
        <taxon>Ruminantia</taxon>
        <taxon>Pecora</taxon>
        <taxon>Cervidae</taxon>
        <taxon>Cervinae</taxon>
        <taxon>Cervus</taxon>
    </lineage>
</organism>
<keyword evidence="3" id="KW-1185">Reference proteome</keyword>
<protein>
    <submittedName>
        <fullName evidence="2">Uncharacterized protein</fullName>
    </submittedName>
</protein>
<evidence type="ECO:0000313" key="3">
    <source>
        <dbReference type="Proteomes" id="UP000242450"/>
    </source>
</evidence>
<dbReference type="AlphaFoldDB" id="A0A212C002"/>
<feature type="compositionally biased region" description="Basic and acidic residues" evidence="1">
    <location>
        <begin position="10"/>
        <end position="24"/>
    </location>
</feature>
<reference evidence="2 3" key="1">
    <citation type="journal article" date="2018" name="Mol. Genet. Genomics">
        <title>The red deer Cervus elaphus genome CerEla1.0: sequencing, annotating, genes, and chromosomes.</title>
        <authorList>
            <person name="Bana N.A."/>
            <person name="Nyiri A."/>
            <person name="Nagy J."/>
            <person name="Frank K."/>
            <person name="Nagy T."/>
            <person name="Steger V."/>
            <person name="Schiller M."/>
            <person name="Lakatos P."/>
            <person name="Sugar L."/>
            <person name="Horn P."/>
            <person name="Barta E."/>
            <person name="Orosz L."/>
        </authorList>
    </citation>
    <scope>NUCLEOTIDE SEQUENCE [LARGE SCALE GENOMIC DNA]</scope>
    <source>
        <strain evidence="2">Hungarian</strain>
    </source>
</reference>
<sequence length="85" mass="9334">MEEGTIRYLGAEERPRALAGRSEEVPAPAATPLPQGPHAFLKQVLEPLDRRGHHVPIPCDFSLLLCRSACFSGALTAVRLTWPLF</sequence>
<dbReference type="Proteomes" id="UP000242450">
    <property type="component" value="Chromosome X"/>
</dbReference>
<gene>
    <name evidence="2" type="ORF">Celaphus_00009513</name>
</gene>
<evidence type="ECO:0000313" key="2">
    <source>
        <dbReference type="EMBL" id="OWJ99324.1"/>
    </source>
</evidence>
<comment type="caution">
    <text evidence="2">The sequence shown here is derived from an EMBL/GenBank/DDBJ whole genome shotgun (WGS) entry which is preliminary data.</text>
</comment>
<proteinExistence type="predicted"/>
<feature type="region of interest" description="Disordered" evidence="1">
    <location>
        <begin position="1"/>
        <end position="34"/>
    </location>
</feature>
<name>A0A212C002_CEREH</name>
<dbReference type="EMBL" id="MKHE01000034">
    <property type="protein sequence ID" value="OWJ99324.1"/>
    <property type="molecule type" value="Genomic_DNA"/>
</dbReference>
<accession>A0A212C002</accession>
<evidence type="ECO:0000256" key="1">
    <source>
        <dbReference type="SAM" id="MobiDB-lite"/>
    </source>
</evidence>